<dbReference type="eggNOG" id="ENOG502SRFY">
    <property type="taxonomic scope" value="Eukaryota"/>
</dbReference>
<dbReference type="RefSeq" id="XP_007387630.1">
    <property type="nucleotide sequence ID" value="XM_007387568.1"/>
</dbReference>
<proteinExistence type="predicted"/>
<dbReference type="OMA" id="ANYAFIC"/>
<feature type="non-terminal residue" evidence="2">
    <location>
        <position position="248"/>
    </location>
</feature>
<sequence length="248" mass="28136">MPRITVNPHEQVPPDFAGPAFILARAAIAQANGITEEEAIQALTDQWASQNNAEKQAWNAQAAEDQEAAETAERERAERAEAERLDEEREAAKTRPKAPVYEDNQTIGDDQDLHTDSDILLKLRNYKYTDMWYHGANGRRLATSWAVSRNDDTMVLAKEGEGLAVKHSSTAKLARHCVPDRDLTWEQFTVAKGGLLEDMARVGWEANVIHDFALLFYKMDGHRIRYQPYGNTCLLIYMDEVRRGWHLA</sequence>
<dbReference type="HOGENOM" id="CLU_052398_1_0_1"/>
<evidence type="ECO:0000313" key="2">
    <source>
        <dbReference type="EMBL" id="EIN05227.1"/>
    </source>
</evidence>
<evidence type="ECO:0000313" key="3">
    <source>
        <dbReference type="Proteomes" id="UP000054196"/>
    </source>
</evidence>
<dbReference type="EMBL" id="JH687551">
    <property type="protein sequence ID" value="EIN05227.1"/>
    <property type="molecule type" value="Genomic_DNA"/>
</dbReference>
<feature type="region of interest" description="Disordered" evidence="1">
    <location>
        <begin position="51"/>
        <end position="112"/>
    </location>
</feature>
<dbReference type="AlphaFoldDB" id="R7S5K2"/>
<organism evidence="2 3">
    <name type="scientific">Punctularia strigosozonata (strain HHB-11173)</name>
    <name type="common">White-rot fungus</name>
    <dbReference type="NCBI Taxonomy" id="741275"/>
    <lineage>
        <taxon>Eukaryota</taxon>
        <taxon>Fungi</taxon>
        <taxon>Dikarya</taxon>
        <taxon>Basidiomycota</taxon>
        <taxon>Agaricomycotina</taxon>
        <taxon>Agaricomycetes</taxon>
        <taxon>Corticiales</taxon>
        <taxon>Punctulariaceae</taxon>
        <taxon>Punctularia</taxon>
    </lineage>
</organism>
<feature type="compositionally biased region" description="Basic and acidic residues" evidence="1">
    <location>
        <begin position="71"/>
        <end position="93"/>
    </location>
</feature>
<dbReference type="OrthoDB" id="2688210at2759"/>
<dbReference type="Proteomes" id="UP000054196">
    <property type="component" value="Unassembled WGS sequence"/>
</dbReference>
<gene>
    <name evidence="2" type="ORF">PUNSTDRAFT_32758</name>
</gene>
<name>R7S5K2_PUNST</name>
<reference evidence="3" key="1">
    <citation type="journal article" date="2012" name="Science">
        <title>The Paleozoic origin of enzymatic lignin decomposition reconstructed from 31 fungal genomes.</title>
        <authorList>
            <person name="Floudas D."/>
            <person name="Binder M."/>
            <person name="Riley R."/>
            <person name="Barry K."/>
            <person name="Blanchette R.A."/>
            <person name="Henrissat B."/>
            <person name="Martinez A.T."/>
            <person name="Otillar R."/>
            <person name="Spatafora J.W."/>
            <person name="Yadav J.S."/>
            <person name="Aerts A."/>
            <person name="Benoit I."/>
            <person name="Boyd A."/>
            <person name="Carlson A."/>
            <person name="Copeland A."/>
            <person name="Coutinho P.M."/>
            <person name="de Vries R.P."/>
            <person name="Ferreira P."/>
            <person name="Findley K."/>
            <person name="Foster B."/>
            <person name="Gaskell J."/>
            <person name="Glotzer D."/>
            <person name="Gorecki P."/>
            <person name="Heitman J."/>
            <person name="Hesse C."/>
            <person name="Hori C."/>
            <person name="Igarashi K."/>
            <person name="Jurgens J.A."/>
            <person name="Kallen N."/>
            <person name="Kersten P."/>
            <person name="Kohler A."/>
            <person name="Kuees U."/>
            <person name="Kumar T.K.A."/>
            <person name="Kuo A."/>
            <person name="LaButti K."/>
            <person name="Larrondo L.F."/>
            <person name="Lindquist E."/>
            <person name="Ling A."/>
            <person name="Lombard V."/>
            <person name="Lucas S."/>
            <person name="Lundell T."/>
            <person name="Martin R."/>
            <person name="McLaughlin D.J."/>
            <person name="Morgenstern I."/>
            <person name="Morin E."/>
            <person name="Murat C."/>
            <person name="Nagy L.G."/>
            <person name="Nolan M."/>
            <person name="Ohm R.A."/>
            <person name="Patyshakuliyeva A."/>
            <person name="Rokas A."/>
            <person name="Ruiz-Duenas F.J."/>
            <person name="Sabat G."/>
            <person name="Salamov A."/>
            <person name="Samejima M."/>
            <person name="Schmutz J."/>
            <person name="Slot J.C."/>
            <person name="St John F."/>
            <person name="Stenlid J."/>
            <person name="Sun H."/>
            <person name="Sun S."/>
            <person name="Syed K."/>
            <person name="Tsang A."/>
            <person name="Wiebenga A."/>
            <person name="Young D."/>
            <person name="Pisabarro A."/>
            <person name="Eastwood D.C."/>
            <person name="Martin F."/>
            <person name="Cullen D."/>
            <person name="Grigoriev I.V."/>
            <person name="Hibbett D.S."/>
        </authorList>
    </citation>
    <scope>NUCLEOTIDE SEQUENCE [LARGE SCALE GENOMIC DNA]</scope>
    <source>
        <strain evidence="3">HHB-11173 SS5</strain>
    </source>
</reference>
<evidence type="ECO:0000256" key="1">
    <source>
        <dbReference type="SAM" id="MobiDB-lite"/>
    </source>
</evidence>
<dbReference type="KEGG" id="psq:PUNSTDRAFT_32758"/>
<protein>
    <submittedName>
        <fullName evidence="2">Uncharacterized protein</fullName>
    </submittedName>
</protein>
<accession>R7S5K2</accession>
<keyword evidence="3" id="KW-1185">Reference proteome</keyword>
<dbReference type="GeneID" id="18882194"/>